<evidence type="ECO:0000256" key="5">
    <source>
        <dbReference type="ARBA" id="ARBA00023136"/>
    </source>
</evidence>
<dbReference type="Pfam" id="PF02845">
    <property type="entry name" value="CUE"/>
    <property type="match status" value="1"/>
</dbReference>
<dbReference type="STRING" id="126957.T1IIU4"/>
<dbReference type="eggNOG" id="KOG2898">
    <property type="taxonomic scope" value="Eukaryota"/>
</dbReference>
<organism evidence="12 13">
    <name type="scientific">Strigamia maritima</name>
    <name type="common">European centipede</name>
    <name type="synonym">Geophilus maritimus</name>
    <dbReference type="NCBI Taxonomy" id="126957"/>
    <lineage>
        <taxon>Eukaryota</taxon>
        <taxon>Metazoa</taxon>
        <taxon>Ecdysozoa</taxon>
        <taxon>Arthropoda</taxon>
        <taxon>Myriapoda</taxon>
        <taxon>Chilopoda</taxon>
        <taxon>Pleurostigmophora</taxon>
        <taxon>Geophilomorpha</taxon>
        <taxon>Linotaeniidae</taxon>
        <taxon>Strigamia</taxon>
    </lineage>
</organism>
<dbReference type="AlphaFoldDB" id="T1IIU4"/>
<feature type="domain" description="CUE" evidence="11">
    <location>
        <begin position="319"/>
        <end position="361"/>
    </location>
</feature>
<dbReference type="InterPro" id="IPR003892">
    <property type="entry name" value="CUE"/>
</dbReference>
<evidence type="ECO:0000256" key="3">
    <source>
        <dbReference type="ARBA" id="ARBA00022677"/>
    </source>
</evidence>
<dbReference type="PANTHER" id="PTHR15486">
    <property type="entry name" value="ANCIENT UBIQUITOUS PROTEIN"/>
    <property type="match status" value="1"/>
</dbReference>
<dbReference type="Proteomes" id="UP000014500">
    <property type="component" value="Unassembled WGS sequence"/>
</dbReference>
<dbReference type="EMBL" id="JH430212">
    <property type="status" value="NOT_ANNOTATED_CDS"/>
    <property type="molecule type" value="Genomic_DNA"/>
</dbReference>
<comment type="subcellular location">
    <subcellularLocation>
        <location evidence="1">Endoplasmic reticulum membrane</location>
        <topology evidence="1">Peripheral membrane protein</topology>
    </subcellularLocation>
    <subcellularLocation>
        <location evidence="2">Lipid droplet</location>
    </subcellularLocation>
</comment>
<evidence type="ECO:0000313" key="12">
    <source>
        <dbReference type="EnsemblMetazoa" id="SMAR000797-PA"/>
    </source>
</evidence>
<keyword evidence="3" id="KW-0551">Lipid droplet</keyword>
<feature type="transmembrane region" description="Helical" evidence="10">
    <location>
        <begin position="156"/>
        <end position="181"/>
    </location>
</feature>
<evidence type="ECO:0000256" key="6">
    <source>
        <dbReference type="ARBA" id="ARBA00035634"/>
    </source>
</evidence>
<reference evidence="13" key="1">
    <citation type="submission" date="2011-05" db="EMBL/GenBank/DDBJ databases">
        <authorList>
            <person name="Richards S.R."/>
            <person name="Qu J."/>
            <person name="Jiang H."/>
            <person name="Jhangiani S.N."/>
            <person name="Agravi P."/>
            <person name="Goodspeed R."/>
            <person name="Gross S."/>
            <person name="Mandapat C."/>
            <person name="Jackson L."/>
            <person name="Mathew T."/>
            <person name="Pu L."/>
            <person name="Thornton R."/>
            <person name="Saada N."/>
            <person name="Wilczek-Boney K.B."/>
            <person name="Lee S."/>
            <person name="Kovar C."/>
            <person name="Wu Y."/>
            <person name="Scherer S.E."/>
            <person name="Worley K.C."/>
            <person name="Muzny D.M."/>
            <person name="Gibbs R."/>
        </authorList>
    </citation>
    <scope>NUCLEOTIDE SEQUENCE</scope>
    <source>
        <strain evidence="13">Brora</strain>
    </source>
</reference>
<keyword evidence="10" id="KW-0812">Transmembrane</keyword>
<dbReference type="SMART" id="SM00546">
    <property type="entry name" value="CUE"/>
    <property type="match status" value="1"/>
</dbReference>
<sequence length="477" mass="54007">MLNLAVCDWPWQLVRAEIRLPRGWQLLPLFLYFPLGIVLCILRIFIGINALIAACILPRMSLMRSYILRTMCLILGIVVQEENTEEKNRAAKLIISNHVSIIDHLALDLVLPCIMPSMWDLPQIINWCLGYKDFAGKRGRGILIENIKKHLNGINVIYSIITVLLYVIFLCISESVCSVLIHPEGLITNGSVGLLKFSSWPFSLARTINPIALRLNRPSPFPIPASVAGSRWYADLFWFFFIPFTIFTVRYLPEDTKDEDEDEQDTANRVQETIAAELKLRATSLSTSDILEYIKRNLTPIQTTVQRNSITTFSNENSELLRMAQQVKEVLPNVPLEVIRRDLLRTRNVDLTITNILEGLVPFVPETSQEQMTFVDSNSSQPESSINDGFSGSPGLQPQSCATTSDNSNVSFSSAVSIGRKSILNATIFSLWWFQASDFSTAASSFGKSAEERMMSFQERKQQLIEHARKLYIEKHQ</sequence>
<dbReference type="EnsemblMetazoa" id="SMAR000797-RA">
    <property type="protein sequence ID" value="SMAR000797-PA"/>
    <property type="gene ID" value="SMAR000797"/>
</dbReference>
<dbReference type="CDD" id="cd14420">
    <property type="entry name" value="CUE_AUP1"/>
    <property type="match status" value="1"/>
</dbReference>
<evidence type="ECO:0000256" key="8">
    <source>
        <dbReference type="ARBA" id="ARBA00035713"/>
    </source>
</evidence>
<evidence type="ECO:0000259" key="11">
    <source>
        <dbReference type="PROSITE" id="PS51140"/>
    </source>
</evidence>
<proteinExistence type="inferred from homology"/>
<dbReference type="GO" id="GO:0043130">
    <property type="term" value="F:ubiquitin binding"/>
    <property type="evidence" value="ECO:0007669"/>
    <property type="project" value="InterPro"/>
</dbReference>
<reference evidence="12" key="2">
    <citation type="submission" date="2015-02" db="UniProtKB">
        <authorList>
            <consortium name="EnsemblMetazoa"/>
        </authorList>
    </citation>
    <scope>IDENTIFICATION</scope>
</reference>
<dbReference type="GO" id="GO:0005789">
    <property type="term" value="C:endoplasmic reticulum membrane"/>
    <property type="evidence" value="ECO:0007669"/>
    <property type="project" value="UniProtKB-SubCell"/>
</dbReference>
<dbReference type="FunFam" id="1.10.8.10:FF:000049">
    <property type="entry name" value="ancient ubiquitous protein 1 isoform X2"/>
    <property type="match status" value="1"/>
</dbReference>
<evidence type="ECO:0000256" key="4">
    <source>
        <dbReference type="ARBA" id="ARBA00022824"/>
    </source>
</evidence>
<evidence type="ECO:0000256" key="1">
    <source>
        <dbReference type="ARBA" id="ARBA00004406"/>
    </source>
</evidence>
<accession>T1IIU4</accession>
<dbReference type="HOGENOM" id="CLU_045696_0_0_1"/>
<keyword evidence="4" id="KW-0256">Endoplasmic reticulum</keyword>
<dbReference type="PANTHER" id="PTHR15486:SF96">
    <property type="entry name" value="LIPID DROPLET-REGULATING VLDL ASSEMBLY FACTOR AUP1"/>
    <property type="match status" value="1"/>
</dbReference>
<dbReference type="Gene3D" id="1.10.8.10">
    <property type="entry name" value="DNA helicase RuvA subunit, C-terminal domain"/>
    <property type="match status" value="1"/>
</dbReference>
<evidence type="ECO:0000256" key="9">
    <source>
        <dbReference type="SAM" id="MobiDB-lite"/>
    </source>
</evidence>
<name>T1IIU4_STRMM</name>
<feature type="transmembrane region" description="Helical" evidence="10">
    <location>
        <begin position="29"/>
        <end position="57"/>
    </location>
</feature>
<evidence type="ECO:0000313" key="13">
    <source>
        <dbReference type="Proteomes" id="UP000014500"/>
    </source>
</evidence>
<evidence type="ECO:0000256" key="7">
    <source>
        <dbReference type="ARBA" id="ARBA00035685"/>
    </source>
</evidence>
<dbReference type="PhylomeDB" id="T1IIU4"/>
<protein>
    <recommendedName>
        <fullName evidence="7">Lipid droplet-regulating VLDL assembly factor AUP1</fullName>
    </recommendedName>
    <alternativeName>
        <fullName evidence="8">Ancient ubiquitous protein 1</fullName>
    </alternativeName>
</protein>
<dbReference type="GO" id="GO:0036503">
    <property type="term" value="P:ERAD pathway"/>
    <property type="evidence" value="ECO:0007669"/>
    <property type="project" value="InterPro"/>
</dbReference>
<keyword evidence="5 10" id="KW-0472">Membrane</keyword>
<dbReference type="GO" id="GO:0005811">
    <property type="term" value="C:lipid droplet"/>
    <property type="evidence" value="ECO:0007669"/>
    <property type="project" value="UniProtKB-SubCell"/>
</dbReference>
<dbReference type="PROSITE" id="PS51140">
    <property type="entry name" value="CUE"/>
    <property type="match status" value="1"/>
</dbReference>
<keyword evidence="13" id="KW-1185">Reference proteome</keyword>
<dbReference type="OMA" id="KFNSWPF"/>
<dbReference type="InterPro" id="IPR048056">
    <property type="entry name" value="AUP1_CUE"/>
</dbReference>
<comment type="similarity">
    <text evidence="6">Belongs to the AUP1 family.</text>
</comment>
<evidence type="ECO:0000256" key="10">
    <source>
        <dbReference type="SAM" id="Phobius"/>
    </source>
</evidence>
<keyword evidence="10" id="KW-1133">Transmembrane helix</keyword>
<feature type="region of interest" description="Disordered" evidence="9">
    <location>
        <begin position="374"/>
        <end position="408"/>
    </location>
</feature>
<evidence type="ECO:0000256" key="2">
    <source>
        <dbReference type="ARBA" id="ARBA00004502"/>
    </source>
</evidence>